<evidence type="ECO:0000256" key="6">
    <source>
        <dbReference type="ARBA" id="ARBA00022989"/>
    </source>
</evidence>
<evidence type="ECO:0000256" key="9">
    <source>
        <dbReference type="ARBA" id="ARBA00023224"/>
    </source>
</evidence>
<keyword evidence="7 10" id="KW-0472">Membrane</keyword>
<evidence type="ECO:0000256" key="8">
    <source>
        <dbReference type="ARBA" id="ARBA00023170"/>
    </source>
</evidence>
<dbReference type="GO" id="GO:0004984">
    <property type="term" value="F:olfactory receptor activity"/>
    <property type="evidence" value="ECO:0007669"/>
    <property type="project" value="InterPro"/>
</dbReference>
<feature type="transmembrane region" description="Helical" evidence="10">
    <location>
        <begin position="270"/>
        <end position="293"/>
    </location>
</feature>
<evidence type="ECO:0000256" key="5">
    <source>
        <dbReference type="ARBA" id="ARBA00022725"/>
    </source>
</evidence>
<evidence type="ECO:0000256" key="10">
    <source>
        <dbReference type="SAM" id="Phobius"/>
    </source>
</evidence>
<reference evidence="11" key="1">
    <citation type="submission" date="2020-02" db="EMBL/GenBank/DDBJ databases">
        <title>Relaxed selection underlies rapid genomic changes in the transitions from sociality to social parasitism in ants.</title>
        <authorList>
            <person name="Bi X."/>
        </authorList>
    </citation>
    <scope>NUCLEOTIDE SEQUENCE</scope>
    <source>
        <strain evidence="11">BGI-DK2013a</strain>
        <tissue evidence="11">Whole body</tissue>
    </source>
</reference>
<evidence type="ECO:0000256" key="2">
    <source>
        <dbReference type="ARBA" id="ARBA00022475"/>
    </source>
</evidence>
<protein>
    <submittedName>
        <fullName evidence="11">OR13A protein</fullName>
    </submittedName>
</protein>
<dbReference type="PANTHER" id="PTHR21137:SF3">
    <property type="entry name" value="ODORANT RECEPTOR 30A-RELATED"/>
    <property type="match status" value="1"/>
</dbReference>
<accession>A0A836EGZ2</accession>
<keyword evidence="8" id="KW-0675">Receptor</keyword>
<dbReference type="InterPro" id="IPR004117">
    <property type="entry name" value="7tm6_olfct_rcpt"/>
</dbReference>
<keyword evidence="2" id="KW-1003">Cell membrane</keyword>
<keyword evidence="6 10" id="KW-1133">Transmembrane helix</keyword>
<feature type="transmembrane region" description="Helical" evidence="10">
    <location>
        <begin position="24"/>
        <end position="46"/>
    </location>
</feature>
<dbReference type="Proteomes" id="UP000667349">
    <property type="component" value="Unassembled WGS sequence"/>
</dbReference>
<feature type="transmembrane region" description="Helical" evidence="10">
    <location>
        <begin position="123"/>
        <end position="147"/>
    </location>
</feature>
<keyword evidence="12" id="KW-1185">Reference proteome</keyword>
<evidence type="ECO:0000256" key="1">
    <source>
        <dbReference type="ARBA" id="ARBA00004651"/>
    </source>
</evidence>
<evidence type="ECO:0000256" key="4">
    <source>
        <dbReference type="ARBA" id="ARBA00022692"/>
    </source>
</evidence>
<sequence length="365" mass="42918">MDINNYVFINRKVLKFVGLYPTNIVRYIICFTCMITIVIPQGLQIYQNWQDLSTVLETSSVLLTILLAILKSLVWISNRRKMDPFIKYMLTDYWNILTTYISKKHTDVYAIYVKKGYLYTKGYLFLICNSLMFFFSLPIIEIVIAVIEGTNNNTIKHFPFLALYPEYYYNFPMYEITYFSQMIATSLCGLIILGTDTLIATALFHTCGHFKVLKKKIKNISTLQIDFIQHTYLEENTMQKIKLHIIDIIKHHYTILWFCDYMETVFSPMLFLQTLASSLIICLVGFQIATANITASTISKSIKYISYLIMALFQLLLFCIPGDALIYECMDDLKHPVHMYIHIRVYSIYYIIYHKKYSNFNIFRC</sequence>
<feature type="non-terminal residue" evidence="11">
    <location>
        <position position="365"/>
    </location>
</feature>
<evidence type="ECO:0000256" key="7">
    <source>
        <dbReference type="ARBA" id="ARBA00023136"/>
    </source>
</evidence>
<gene>
    <name evidence="11" type="primary">Or13a_2</name>
    <name evidence="11" type="ORF">G6Z75_0013816</name>
</gene>
<organism evidence="11 12">
    <name type="scientific">Acromyrmex insinuator</name>
    <dbReference type="NCBI Taxonomy" id="230686"/>
    <lineage>
        <taxon>Eukaryota</taxon>
        <taxon>Metazoa</taxon>
        <taxon>Ecdysozoa</taxon>
        <taxon>Arthropoda</taxon>
        <taxon>Hexapoda</taxon>
        <taxon>Insecta</taxon>
        <taxon>Pterygota</taxon>
        <taxon>Neoptera</taxon>
        <taxon>Endopterygota</taxon>
        <taxon>Hymenoptera</taxon>
        <taxon>Apocrita</taxon>
        <taxon>Aculeata</taxon>
        <taxon>Formicoidea</taxon>
        <taxon>Formicidae</taxon>
        <taxon>Myrmicinae</taxon>
        <taxon>Acromyrmex</taxon>
    </lineage>
</organism>
<evidence type="ECO:0000313" key="12">
    <source>
        <dbReference type="Proteomes" id="UP000667349"/>
    </source>
</evidence>
<dbReference type="GO" id="GO:0007165">
    <property type="term" value="P:signal transduction"/>
    <property type="evidence" value="ECO:0007669"/>
    <property type="project" value="UniProtKB-KW"/>
</dbReference>
<feature type="transmembrane region" description="Helical" evidence="10">
    <location>
        <begin position="178"/>
        <end position="204"/>
    </location>
</feature>
<comment type="subcellular location">
    <subcellularLocation>
        <location evidence="1">Cell membrane</location>
        <topology evidence="1">Multi-pass membrane protein</topology>
    </subcellularLocation>
</comment>
<feature type="transmembrane region" description="Helical" evidence="10">
    <location>
        <begin position="58"/>
        <end position="77"/>
    </location>
</feature>
<dbReference type="Pfam" id="PF02949">
    <property type="entry name" value="7tm_6"/>
    <property type="match status" value="1"/>
</dbReference>
<feature type="non-terminal residue" evidence="11">
    <location>
        <position position="1"/>
    </location>
</feature>
<keyword evidence="4 10" id="KW-0812">Transmembrane</keyword>
<dbReference type="GO" id="GO:0005549">
    <property type="term" value="F:odorant binding"/>
    <property type="evidence" value="ECO:0007669"/>
    <property type="project" value="InterPro"/>
</dbReference>
<feature type="transmembrane region" description="Helical" evidence="10">
    <location>
        <begin position="305"/>
        <end position="326"/>
    </location>
</feature>
<evidence type="ECO:0000256" key="3">
    <source>
        <dbReference type="ARBA" id="ARBA00022606"/>
    </source>
</evidence>
<keyword evidence="9" id="KW-0807">Transducer</keyword>
<proteinExistence type="predicted"/>
<evidence type="ECO:0000313" key="11">
    <source>
        <dbReference type="EMBL" id="KAG5314711.1"/>
    </source>
</evidence>
<dbReference type="PANTHER" id="PTHR21137">
    <property type="entry name" value="ODORANT RECEPTOR"/>
    <property type="match status" value="1"/>
</dbReference>
<keyword evidence="3" id="KW-0716">Sensory transduction</keyword>
<comment type="caution">
    <text evidence="11">The sequence shown here is derived from an EMBL/GenBank/DDBJ whole genome shotgun (WGS) entry which is preliminary data.</text>
</comment>
<keyword evidence="5" id="KW-0552">Olfaction</keyword>
<dbReference type="AlphaFoldDB" id="A0A836EGZ2"/>
<dbReference type="GO" id="GO:0005886">
    <property type="term" value="C:plasma membrane"/>
    <property type="evidence" value="ECO:0007669"/>
    <property type="project" value="UniProtKB-SubCell"/>
</dbReference>
<name>A0A836EGZ2_9HYME</name>
<dbReference type="EMBL" id="JAANHZ010000164">
    <property type="protein sequence ID" value="KAG5314711.1"/>
    <property type="molecule type" value="Genomic_DNA"/>
</dbReference>